<dbReference type="OrthoDB" id="1735038at2759"/>
<dbReference type="Gene3D" id="3.40.50.1820">
    <property type="entry name" value="alpha/beta hydrolase"/>
    <property type="match status" value="1"/>
</dbReference>
<dbReference type="GO" id="GO:0008239">
    <property type="term" value="F:dipeptidyl-peptidase activity"/>
    <property type="evidence" value="ECO:0007669"/>
    <property type="project" value="TreeGrafter"/>
</dbReference>
<dbReference type="Pfam" id="PF05577">
    <property type="entry name" value="Peptidase_S28"/>
    <property type="match status" value="1"/>
</dbReference>
<accession>A0A1B7MT65</accession>
<keyword evidence="7" id="KW-1185">Reference proteome</keyword>
<dbReference type="InParanoid" id="A0A1B7MT65"/>
<dbReference type="EMBL" id="KV448467">
    <property type="protein sequence ID" value="OAX35798.1"/>
    <property type="molecule type" value="Genomic_DNA"/>
</dbReference>
<comment type="similarity">
    <text evidence="1">Belongs to the peptidase S28 family.</text>
</comment>
<evidence type="ECO:0000313" key="6">
    <source>
        <dbReference type="EMBL" id="OAX35798.1"/>
    </source>
</evidence>
<dbReference type="PANTHER" id="PTHR11010">
    <property type="entry name" value="PROTEASE S28 PRO-X CARBOXYPEPTIDASE-RELATED"/>
    <property type="match status" value="1"/>
</dbReference>
<dbReference type="GO" id="GO:0006508">
    <property type="term" value="P:proteolysis"/>
    <property type="evidence" value="ECO:0007669"/>
    <property type="project" value="UniProtKB-KW"/>
</dbReference>
<dbReference type="Proteomes" id="UP000092154">
    <property type="component" value="Unassembled WGS sequence"/>
</dbReference>
<organism evidence="6 7">
    <name type="scientific">Rhizopogon vinicolor AM-OR11-026</name>
    <dbReference type="NCBI Taxonomy" id="1314800"/>
    <lineage>
        <taxon>Eukaryota</taxon>
        <taxon>Fungi</taxon>
        <taxon>Dikarya</taxon>
        <taxon>Basidiomycota</taxon>
        <taxon>Agaricomycotina</taxon>
        <taxon>Agaricomycetes</taxon>
        <taxon>Agaricomycetidae</taxon>
        <taxon>Boletales</taxon>
        <taxon>Suillineae</taxon>
        <taxon>Rhizopogonaceae</taxon>
        <taxon>Rhizopogon</taxon>
    </lineage>
</organism>
<name>A0A1B7MT65_9AGAM</name>
<evidence type="ECO:0000256" key="5">
    <source>
        <dbReference type="ARBA" id="ARBA00023180"/>
    </source>
</evidence>
<evidence type="ECO:0000256" key="3">
    <source>
        <dbReference type="ARBA" id="ARBA00022729"/>
    </source>
</evidence>
<dbReference type="PANTHER" id="PTHR11010:SF23">
    <property type="entry name" value="SERINE PEPTIDASE"/>
    <property type="match status" value="1"/>
</dbReference>
<protein>
    <submittedName>
        <fullName evidence="6">Uncharacterized protein</fullName>
    </submittedName>
</protein>
<dbReference type="InterPro" id="IPR008758">
    <property type="entry name" value="Peptidase_S28"/>
</dbReference>
<keyword evidence="3" id="KW-0732">Signal</keyword>
<keyword evidence="2" id="KW-0645">Protease</keyword>
<dbReference type="InterPro" id="IPR029058">
    <property type="entry name" value="AB_hydrolase_fold"/>
</dbReference>
<evidence type="ECO:0000256" key="1">
    <source>
        <dbReference type="ARBA" id="ARBA00011079"/>
    </source>
</evidence>
<evidence type="ECO:0000256" key="4">
    <source>
        <dbReference type="ARBA" id="ARBA00022801"/>
    </source>
</evidence>
<proteinExistence type="inferred from homology"/>
<sequence length="331" mass="37181">MPGGDVVKPGQAPWILIEGSYSGALTSWTMVNNIDAKPTRHFLGCIGIFCHRRGDHMLKEVFGPGDLGHVDDFAMAHTSCFYFGDALFFDFHLVDWQSLQLDVGPGAMFFRFCDALEVKDGINAGPGRWGLENAIYSWGNFWNTTYYNYRKARLSFIVKSVETRMPARSCIGTYDMSESYWTNTTVNNAVRSWTWMVCNQVGLYQDDPPYGQPAIVSRILDPIYHERQCINFFPEAFASPPQPTTAETNMMYAGWNVDVECLFFANGLRAPWRESTVSADGLYKPSTPSMPIYEGGGFYGSDMFTKSGIDDPTIAAVQEAALEYMAEWLAE</sequence>
<dbReference type="GO" id="GO:0070008">
    <property type="term" value="F:serine-type exopeptidase activity"/>
    <property type="evidence" value="ECO:0007669"/>
    <property type="project" value="InterPro"/>
</dbReference>
<keyword evidence="5" id="KW-0325">Glycoprotein</keyword>
<keyword evidence="4" id="KW-0378">Hydrolase</keyword>
<dbReference type="AlphaFoldDB" id="A0A1B7MT65"/>
<gene>
    <name evidence="6" type="ORF">K503DRAFT_784827</name>
</gene>
<evidence type="ECO:0000256" key="2">
    <source>
        <dbReference type="ARBA" id="ARBA00022670"/>
    </source>
</evidence>
<evidence type="ECO:0000313" key="7">
    <source>
        <dbReference type="Proteomes" id="UP000092154"/>
    </source>
</evidence>
<reference evidence="6 7" key="1">
    <citation type="submission" date="2016-06" db="EMBL/GenBank/DDBJ databases">
        <title>Comparative genomics of the ectomycorrhizal sister species Rhizopogon vinicolor and Rhizopogon vesiculosus (Basidiomycota: Boletales) reveals a divergence of the mating type B locus.</title>
        <authorList>
            <consortium name="DOE Joint Genome Institute"/>
            <person name="Mujic A.B."/>
            <person name="Kuo A."/>
            <person name="Tritt A."/>
            <person name="Lipzen A."/>
            <person name="Chen C."/>
            <person name="Johnson J."/>
            <person name="Sharma A."/>
            <person name="Barry K."/>
            <person name="Grigoriev I.V."/>
            <person name="Spatafora J.W."/>
        </authorList>
    </citation>
    <scope>NUCLEOTIDE SEQUENCE [LARGE SCALE GENOMIC DNA]</scope>
    <source>
        <strain evidence="6 7">AM-OR11-026</strain>
    </source>
</reference>